<dbReference type="EMBL" id="PGOL01000491">
    <property type="protein sequence ID" value="PKI69587.1"/>
    <property type="molecule type" value="Genomic_DNA"/>
</dbReference>
<protein>
    <submittedName>
        <fullName evidence="1">Uncharacterized protein</fullName>
    </submittedName>
</protein>
<evidence type="ECO:0000313" key="2">
    <source>
        <dbReference type="Proteomes" id="UP000233551"/>
    </source>
</evidence>
<gene>
    <name evidence="1" type="ORF">CRG98_010035</name>
</gene>
<accession>A0A2I0KM62</accession>
<organism evidence="1 2">
    <name type="scientific">Punica granatum</name>
    <name type="common">Pomegranate</name>
    <dbReference type="NCBI Taxonomy" id="22663"/>
    <lineage>
        <taxon>Eukaryota</taxon>
        <taxon>Viridiplantae</taxon>
        <taxon>Streptophyta</taxon>
        <taxon>Embryophyta</taxon>
        <taxon>Tracheophyta</taxon>
        <taxon>Spermatophyta</taxon>
        <taxon>Magnoliopsida</taxon>
        <taxon>eudicotyledons</taxon>
        <taxon>Gunneridae</taxon>
        <taxon>Pentapetalae</taxon>
        <taxon>rosids</taxon>
        <taxon>malvids</taxon>
        <taxon>Myrtales</taxon>
        <taxon>Lythraceae</taxon>
        <taxon>Punica</taxon>
    </lineage>
</organism>
<reference evidence="1 2" key="1">
    <citation type="submission" date="2017-11" db="EMBL/GenBank/DDBJ databases">
        <title>De-novo sequencing of pomegranate (Punica granatum L.) genome.</title>
        <authorList>
            <person name="Akparov Z."/>
            <person name="Amiraslanov A."/>
            <person name="Hajiyeva S."/>
            <person name="Abbasov M."/>
            <person name="Kaur K."/>
            <person name="Hamwieh A."/>
            <person name="Solovyev V."/>
            <person name="Salamov A."/>
            <person name="Braich B."/>
            <person name="Kosarev P."/>
            <person name="Mahmoud A."/>
            <person name="Hajiyev E."/>
            <person name="Babayeva S."/>
            <person name="Izzatullayeva V."/>
            <person name="Mammadov A."/>
            <person name="Mammadov A."/>
            <person name="Sharifova S."/>
            <person name="Ojaghi J."/>
            <person name="Eynullazada K."/>
            <person name="Bayramov B."/>
            <person name="Abdulazimova A."/>
            <person name="Shahmuradov I."/>
        </authorList>
    </citation>
    <scope>NUCLEOTIDE SEQUENCE [LARGE SCALE GENOMIC DNA]</scope>
    <source>
        <strain evidence="2">cv. AG2017</strain>
        <tissue evidence="1">Leaf</tissue>
    </source>
</reference>
<dbReference type="Proteomes" id="UP000233551">
    <property type="component" value="Unassembled WGS sequence"/>
</dbReference>
<sequence>MRLKTMYKQFTELLNHIGVGWRKTTTLSRQVPMYEICLSRYNLRLPTSHNIISIFFLSFEHELEFLIISIEKYDESFKKNKAFKTFRARGCKHYLLLNELFNASTVLSPRPIDRGLQMRNDSYMRNSYQHPRKSINNLSTSKKASTRVTTLSRFKSLLYLSPDFE</sequence>
<keyword evidence="2" id="KW-1185">Reference proteome</keyword>
<evidence type="ECO:0000313" key="1">
    <source>
        <dbReference type="EMBL" id="PKI69587.1"/>
    </source>
</evidence>
<name>A0A2I0KM62_PUNGR</name>
<dbReference type="AlphaFoldDB" id="A0A2I0KM62"/>
<proteinExistence type="predicted"/>
<comment type="caution">
    <text evidence="1">The sequence shown here is derived from an EMBL/GenBank/DDBJ whole genome shotgun (WGS) entry which is preliminary data.</text>
</comment>